<dbReference type="InterPro" id="IPR001279">
    <property type="entry name" value="Metallo-B-lactamas"/>
</dbReference>
<dbReference type="InterPro" id="IPR036866">
    <property type="entry name" value="RibonucZ/Hydroxyglut_hydro"/>
</dbReference>
<accession>A0ABR5MG09</accession>
<keyword evidence="3" id="KW-1185">Reference proteome</keyword>
<dbReference type="EMBL" id="LGTK01000079">
    <property type="protein sequence ID" value="KPH71321.1"/>
    <property type="molecule type" value="Genomic_DNA"/>
</dbReference>
<name>A0ABR5MG09_9BACI</name>
<feature type="domain" description="Metallo-beta-lactamase" evidence="1">
    <location>
        <begin position="20"/>
        <end position="232"/>
    </location>
</feature>
<dbReference type="Pfam" id="PF00753">
    <property type="entry name" value="Lactamase_B"/>
    <property type="match status" value="1"/>
</dbReference>
<evidence type="ECO:0000313" key="3">
    <source>
        <dbReference type="Proteomes" id="UP000037854"/>
    </source>
</evidence>
<evidence type="ECO:0000259" key="1">
    <source>
        <dbReference type="SMART" id="SM00849"/>
    </source>
</evidence>
<sequence length="319" mass="36468">MKEVHNIFPIMVDAPANLKTVNFYIVKTEQSLSLVDAGFNNKESYKALELTLQENGFSTGDLTEIILTHNHYDHVGLVNPITRKHPIPVYAHKDAIPRLKRDPRFLEMRVDFYAKLYEEMGCGDAGDKQISFLKKSIERNSNQQVESEIIPIGAKHLHFDVIEVPGHAPDQIALHSLENKEMIAGDLMIEHISSNALVEPDFNGKKLPTLLQHKQSLEKVQKLDIERIYSGHGNIIQNPSSLIRKRIDGIELKAEKIRKVIEEGTTTGDEIARKFYKKSYHSQFSLVMSEIIGHLDYLEISGRVSKEMKNGIWHYYIEK</sequence>
<dbReference type="RefSeq" id="WP_047185747.1">
    <property type="nucleotide sequence ID" value="NZ_JAHHXM010000034.1"/>
</dbReference>
<dbReference type="SUPFAM" id="SSF56281">
    <property type="entry name" value="Metallo-hydrolase/oxidoreductase"/>
    <property type="match status" value="1"/>
</dbReference>
<organism evidence="2 3">
    <name type="scientific">Oceanobacillus caeni</name>
    <dbReference type="NCBI Taxonomy" id="405946"/>
    <lineage>
        <taxon>Bacteria</taxon>
        <taxon>Bacillati</taxon>
        <taxon>Bacillota</taxon>
        <taxon>Bacilli</taxon>
        <taxon>Bacillales</taxon>
        <taxon>Bacillaceae</taxon>
        <taxon>Oceanobacillus</taxon>
    </lineage>
</organism>
<dbReference type="PANTHER" id="PTHR23131:SF4">
    <property type="entry name" value="METALLO-BETA-LACTAMASE SUPERFAMILY POTEIN"/>
    <property type="match status" value="1"/>
</dbReference>
<dbReference type="Proteomes" id="UP000037854">
    <property type="component" value="Unassembled WGS sequence"/>
</dbReference>
<dbReference type="SMART" id="SM00849">
    <property type="entry name" value="Lactamase_B"/>
    <property type="match status" value="1"/>
</dbReference>
<evidence type="ECO:0000313" key="2">
    <source>
        <dbReference type="EMBL" id="KPH71321.1"/>
    </source>
</evidence>
<dbReference type="PANTHER" id="PTHR23131">
    <property type="entry name" value="ENDORIBONUCLEASE LACTB2"/>
    <property type="match status" value="1"/>
</dbReference>
<comment type="caution">
    <text evidence="2">The sequence shown here is derived from an EMBL/GenBank/DDBJ whole genome shotgun (WGS) entry which is preliminary data.</text>
</comment>
<dbReference type="InterPro" id="IPR050662">
    <property type="entry name" value="Sec-metab_biosynth-thioest"/>
</dbReference>
<proteinExistence type="predicted"/>
<protein>
    <submittedName>
        <fullName evidence="2">Metallo-beta-lactamasee</fullName>
    </submittedName>
</protein>
<dbReference type="Gene3D" id="3.60.15.10">
    <property type="entry name" value="Ribonuclease Z/Hydroxyacylglutathione hydrolase-like"/>
    <property type="match status" value="1"/>
</dbReference>
<gene>
    <name evidence="2" type="ORF">AFL42_15545</name>
</gene>
<reference evidence="2 3" key="1">
    <citation type="submission" date="2015-07" db="EMBL/GenBank/DDBJ databases">
        <title>High-quality draft genome sequence of Oceanobacillus caeni HM6, a bacillus isolated from a human feces.</title>
        <authorList>
            <person name="Kumar J."/>
            <person name="Verma M.K."/>
            <person name="Pandey R."/>
            <person name="Bhambi M."/>
            <person name="Chauhan N."/>
        </authorList>
    </citation>
    <scope>NUCLEOTIDE SEQUENCE [LARGE SCALE GENOMIC DNA]</scope>
    <source>
        <strain evidence="2 3">HM6</strain>
    </source>
</reference>